<keyword evidence="4 9" id="KW-0479">Metal-binding</keyword>
<dbReference type="SUPFAM" id="SSF50249">
    <property type="entry name" value="Nucleic acid-binding proteins"/>
    <property type="match status" value="4"/>
</dbReference>
<dbReference type="Pfam" id="PF16900">
    <property type="entry name" value="REPA_OB_2"/>
    <property type="match status" value="1"/>
</dbReference>
<dbReference type="GO" id="GO:0000781">
    <property type="term" value="C:chromosome, telomeric region"/>
    <property type="evidence" value="ECO:0007669"/>
    <property type="project" value="UniProtKB-ARBA"/>
</dbReference>
<evidence type="ECO:0000256" key="1">
    <source>
        <dbReference type="ARBA" id="ARBA00004123"/>
    </source>
</evidence>
<dbReference type="PANTHER" id="PTHR47165:SF4">
    <property type="entry name" value="OS03G0429900 PROTEIN"/>
    <property type="match status" value="1"/>
</dbReference>
<feature type="domain" description="Replication protein A OB" evidence="14">
    <location>
        <begin position="288"/>
        <end position="385"/>
    </location>
</feature>
<evidence type="ECO:0000256" key="6">
    <source>
        <dbReference type="ARBA" id="ARBA00022833"/>
    </source>
</evidence>
<dbReference type="OrthoDB" id="1751331at2759"/>
<dbReference type="AlphaFoldDB" id="A0A0C9VPX9"/>
<comment type="function">
    <text evidence="9">As part of the replication protein A (RPA/RP-A), a single-stranded DNA-binding heterotrimeric complex, may play an essential role in DNA replication, recombination and repair. Binds and stabilizes single-stranded DNA intermediates, preventing complementary DNA reannealing and recruiting different proteins involved in DNA metabolism.</text>
</comment>
<dbReference type="FunFam" id="2.40.50.140:FF:000090">
    <property type="entry name" value="Replication protein A subunit"/>
    <property type="match status" value="1"/>
</dbReference>
<dbReference type="GO" id="GO:0008270">
    <property type="term" value="F:zinc ion binding"/>
    <property type="evidence" value="ECO:0007669"/>
    <property type="project" value="UniProtKB-KW"/>
</dbReference>
<dbReference type="GO" id="GO:0006260">
    <property type="term" value="P:DNA replication"/>
    <property type="evidence" value="ECO:0007669"/>
    <property type="project" value="UniProtKB-KW"/>
</dbReference>
<evidence type="ECO:0000256" key="4">
    <source>
        <dbReference type="ARBA" id="ARBA00022723"/>
    </source>
</evidence>
<comment type="similarity">
    <text evidence="2 9">Belongs to the replication factor A protein 1 family.</text>
</comment>
<evidence type="ECO:0000256" key="8">
    <source>
        <dbReference type="ARBA" id="ARBA00023242"/>
    </source>
</evidence>
<evidence type="ECO:0000256" key="10">
    <source>
        <dbReference type="SAM" id="MobiDB-lite"/>
    </source>
</evidence>
<sequence>MSMEVDYKLTFGACARITQATMDDPDASDFQPTVQFLSIKMLPSNKADTPDRYRLIVSDGKYFVQAMLATQLNELIQNGAIKKHTVAVLEKYTSNVVQNKRLVIVLALRVVGDTPEKIGTPESLEGSVKPSAESAAGSSAVTAPPKVQAPAPHAARPNQTNERATPIFPIEALSPFQNKWTIKARVTQKSDIKHYSNQKGEGKLFNVTFMDDTGEIKATAFNHVVDELYDRIEEGKVYYISRARVNIAKRKFSNVDNQYELSLEKSTEIEECLDTTDLPTVKYNFVQLKDLEAAAKDAMIDVIGIVKETHDLGEVISRSTQKTIPKRDLTLVDRSGYSVRLTLWGEQAKKYTATDHPVIAVKGVKVGDFGGKSLSMVSSSTMSLNPDITDAHALKGWFDSAGSEASFQSHSLSGGGGAFQGGGINLSEMKTTQEVKDMNLGSDKPEYFSSRVVITHLRAENIMYPACPSEGCNKKVTDLGDAWKCEKCERTFENPEYRYLVSFCGADHTGQLWLQGFNDVGLIAFGMSANELKNLEDQDRDAYDSAVKRVISGVFNVACRAKQDTYNDMTRVRYGINRMIPLDFTVDTSHVLDQLSAYA</sequence>
<dbReference type="GO" id="GO:0005662">
    <property type="term" value="C:DNA replication factor A complex"/>
    <property type="evidence" value="ECO:0007669"/>
    <property type="project" value="UniProtKB-ARBA"/>
</dbReference>
<accession>A0A0C9VPX9</accession>
<dbReference type="GO" id="GO:0003677">
    <property type="term" value="F:DNA binding"/>
    <property type="evidence" value="ECO:0007669"/>
    <property type="project" value="UniProtKB-KW"/>
</dbReference>
<keyword evidence="3 9" id="KW-0235">DNA replication</keyword>
<evidence type="ECO:0000256" key="3">
    <source>
        <dbReference type="ARBA" id="ARBA00022705"/>
    </source>
</evidence>
<evidence type="ECO:0000313" key="16">
    <source>
        <dbReference type="Proteomes" id="UP000054279"/>
    </source>
</evidence>
<comment type="subcellular location">
    <subcellularLocation>
        <location evidence="1 9">Nucleus</location>
    </subcellularLocation>
</comment>
<dbReference type="Pfam" id="PF01336">
    <property type="entry name" value="tRNA_anti-codon"/>
    <property type="match status" value="1"/>
</dbReference>
<dbReference type="Pfam" id="PF04057">
    <property type="entry name" value="Rep-A_N"/>
    <property type="match status" value="1"/>
</dbReference>
<dbReference type="CDD" id="cd04474">
    <property type="entry name" value="RPA1_DBD_A"/>
    <property type="match status" value="1"/>
</dbReference>
<evidence type="ECO:0000259" key="11">
    <source>
        <dbReference type="Pfam" id="PF01336"/>
    </source>
</evidence>
<evidence type="ECO:0000256" key="7">
    <source>
        <dbReference type="ARBA" id="ARBA00023125"/>
    </source>
</evidence>
<dbReference type="GO" id="GO:0006281">
    <property type="term" value="P:DNA repair"/>
    <property type="evidence" value="ECO:0007669"/>
    <property type="project" value="InterPro"/>
</dbReference>
<dbReference type="GO" id="GO:0007004">
    <property type="term" value="P:telomere maintenance via telomerase"/>
    <property type="evidence" value="ECO:0007669"/>
    <property type="project" value="UniProtKB-ARBA"/>
</dbReference>
<name>A0A0C9VPX9_SPHS4</name>
<evidence type="ECO:0000256" key="9">
    <source>
        <dbReference type="RuleBase" id="RU364130"/>
    </source>
</evidence>
<comment type="subunit">
    <text evidence="9">Component of the heterotrimeric canonical replication protein A complex (RPA).</text>
</comment>
<evidence type="ECO:0000259" key="12">
    <source>
        <dbReference type="Pfam" id="PF04057"/>
    </source>
</evidence>
<keyword evidence="6 9" id="KW-0862">Zinc</keyword>
<gene>
    <name evidence="15" type="ORF">M422DRAFT_207962</name>
</gene>
<proteinExistence type="inferred from homology"/>
<keyword evidence="5 9" id="KW-0863">Zinc-finger</keyword>
<dbReference type="Proteomes" id="UP000054279">
    <property type="component" value="Unassembled WGS sequence"/>
</dbReference>
<dbReference type="InterPro" id="IPR007199">
    <property type="entry name" value="Rep_factor-A_N"/>
</dbReference>
<protein>
    <recommendedName>
        <fullName evidence="9">Replication protein A subunit</fullName>
    </recommendedName>
</protein>
<evidence type="ECO:0000256" key="2">
    <source>
        <dbReference type="ARBA" id="ARBA00005690"/>
    </source>
</evidence>
<dbReference type="InterPro" id="IPR004591">
    <property type="entry name" value="Rfa1"/>
</dbReference>
<reference evidence="15 16" key="1">
    <citation type="submission" date="2014-06" db="EMBL/GenBank/DDBJ databases">
        <title>Evolutionary Origins and Diversification of the Mycorrhizal Mutualists.</title>
        <authorList>
            <consortium name="DOE Joint Genome Institute"/>
            <consortium name="Mycorrhizal Genomics Consortium"/>
            <person name="Kohler A."/>
            <person name="Kuo A."/>
            <person name="Nagy L.G."/>
            <person name="Floudas D."/>
            <person name="Copeland A."/>
            <person name="Barry K.W."/>
            <person name="Cichocki N."/>
            <person name="Veneault-Fourrey C."/>
            <person name="LaButti K."/>
            <person name="Lindquist E.A."/>
            <person name="Lipzen A."/>
            <person name="Lundell T."/>
            <person name="Morin E."/>
            <person name="Murat C."/>
            <person name="Riley R."/>
            <person name="Ohm R."/>
            <person name="Sun H."/>
            <person name="Tunlid A."/>
            <person name="Henrissat B."/>
            <person name="Grigoriev I.V."/>
            <person name="Hibbett D.S."/>
            <person name="Martin F."/>
        </authorList>
    </citation>
    <scope>NUCLEOTIDE SEQUENCE [LARGE SCALE GENOMIC DNA]</scope>
    <source>
        <strain evidence="15 16">SS14</strain>
    </source>
</reference>
<dbReference type="HOGENOM" id="CLU_012393_2_1_1"/>
<feature type="domain" description="Replication factor-A protein 1 N-terminal" evidence="12">
    <location>
        <begin position="9"/>
        <end position="111"/>
    </location>
</feature>
<dbReference type="NCBIfam" id="TIGR00617">
    <property type="entry name" value="rpa1"/>
    <property type="match status" value="1"/>
</dbReference>
<dbReference type="CDD" id="cd04475">
    <property type="entry name" value="RPA1_DBD_B"/>
    <property type="match status" value="1"/>
</dbReference>
<evidence type="ECO:0000259" key="14">
    <source>
        <dbReference type="Pfam" id="PF16900"/>
    </source>
</evidence>
<dbReference type="FunFam" id="2.40.50.140:FF:000064">
    <property type="entry name" value="Replication protein A subunit"/>
    <property type="match status" value="1"/>
</dbReference>
<keyword evidence="7 9" id="KW-0238">DNA-binding</keyword>
<keyword evidence="16" id="KW-1185">Reference proteome</keyword>
<evidence type="ECO:0000313" key="15">
    <source>
        <dbReference type="EMBL" id="KIJ44292.1"/>
    </source>
</evidence>
<dbReference type="InterPro" id="IPR012340">
    <property type="entry name" value="NA-bd_OB-fold"/>
</dbReference>
<dbReference type="InterPro" id="IPR004365">
    <property type="entry name" value="NA-bd_OB_tRNA"/>
</dbReference>
<feature type="domain" description="Replication factor A C-terminal" evidence="13">
    <location>
        <begin position="447"/>
        <end position="589"/>
    </location>
</feature>
<dbReference type="CDD" id="cd04477">
    <property type="entry name" value="RPA1N"/>
    <property type="match status" value="1"/>
</dbReference>
<dbReference type="GO" id="GO:0006310">
    <property type="term" value="P:DNA recombination"/>
    <property type="evidence" value="ECO:0007669"/>
    <property type="project" value="InterPro"/>
</dbReference>
<dbReference type="FunFam" id="2.40.50.140:FF:000041">
    <property type="entry name" value="Replication protein A subunit"/>
    <property type="match status" value="1"/>
</dbReference>
<dbReference type="Gene3D" id="2.40.50.140">
    <property type="entry name" value="Nucleic acid-binding proteins"/>
    <property type="match status" value="4"/>
</dbReference>
<dbReference type="Pfam" id="PF08646">
    <property type="entry name" value="Rep_fac-A_C"/>
    <property type="match status" value="1"/>
</dbReference>
<dbReference type="CDD" id="cd04476">
    <property type="entry name" value="RPA1_DBD_C"/>
    <property type="match status" value="1"/>
</dbReference>
<evidence type="ECO:0000259" key="13">
    <source>
        <dbReference type="Pfam" id="PF08646"/>
    </source>
</evidence>
<dbReference type="EMBL" id="KN837118">
    <property type="protein sequence ID" value="KIJ44292.1"/>
    <property type="molecule type" value="Genomic_DNA"/>
</dbReference>
<feature type="domain" description="OB" evidence="11">
    <location>
        <begin position="180"/>
        <end position="263"/>
    </location>
</feature>
<feature type="region of interest" description="Disordered" evidence="10">
    <location>
        <begin position="117"/>
        <end position="163"/>
    </location>
</feature>
<dbReference type="FunFam" id="2.40.50.140:FF:000117">
    <property type="entry name" value="Replication protein A subunit"/>
    <property type="match status" value="1"/>
</dbReference>
<organism evidence="15 16">
    <name type="scientific">Sphaerobolus stellatus (strain SS14)</name>
    <dbReference type="NCBI Taxonomy" id="990650"/>
    <lineage>
        <taxon>Eukaryota</taxon>
        <taxon>Fungi</taxon>
        <taxon>Dikarya</taxon>
        <taxon>Basidiomycota</taxon>
        <taxon>Agaricomycotina</taxon>
        <taxon>Agaricomycetes</taxon>
        <taxon>Phallomycetidae</taxon>
        <taxon>Geastrales</taxon>
        <taxon>Sphaerobolaceae</taxon>
        <taxon>Sphaerobolus</taxon>
    </lineage>
</organism>
<dbReference type="InterPro" id="IPR013955">
    <property type="entry name" value="Rep_factor-A_C"/>
</dbReference>
<keyword evidence="8 9" id="KW-0539">Nucleus</keyword>
<dbReference type="PANTHER" id="PTHR47165">
    <property type="entry name" value="OS03G0429900 PROTEIN"/>
    <property type="match status" value="1"/>
</dbReference>
<evidence type="ECO:0000256" key="5">
    <source>
        <dbReference type="ARBA" id="ARBA00022771"/>
    </source>
</evidence>
<dbReference type="InterPro" id="IPR047192">
    <property type="entry name" value="Euk_RPA1_DBD_C"/>
</dbReference>
<dbReference type="InterPro" id="IPR031657">
    <property type="entry name" value="REPA_OB_2"/>
</dbReference>